<dbReference type="PANTHER" id="PTHR33104">
    <property type="entry name" value="SI:DKEY-29D5.2"/>
    <property type="match status" value="1"/>
</dbReference>
<evidence type="ECO:0000259" key="2">
    <source>
        <dbReference type="Pfam" id="PF18803"/>
    </source>
</evidence>
<dbReference type="AlphaFoldDB" id="A0A284RNB5"/>
<accession>A0A284RNB5</accession>
<dbReference type="STRING" id="47428.A0A284RNB5"/>
<feature type="region of interest" description="Disordered" evidence="1">
    <location>
        <begin position="882"/>
        <end position="909"/>
    </location>
</feature>
<dbReference type="OMA" id="ERIWGSH"/>
<proteinExistence type="predicted"/>
<gene>
    <name evidence="3" type="ORF">ARMOST_13643</name>
</gene>
<protein>
    <recommendedName>
        <fullName evidence="2">CxC2-like cysteine cluster KDZ transposase-associated domain-containing protein</fullName>
    </recommendedName>
</protein>
<feature type="domain" description="CxC2-like cysteine cluster KDZ transposase-associated" evidence="2">
    <location>
        <begin position="221"/>
        <end position="282"/>
    </location>
</feature>
<name>A0A284RNB5_ARMOS</name>
<feature type="compositionally biased region" description="Acidic residues" evidence="1">
    <location>
        <begin position="1042"/>
        <end position="1079"/>
    </location>
</feature>
<dbReference type="Proteomes" id="UP000219338">
    <property type="component" value="Unassembled WGS sequence"/>
</dbReference>
<dbReference type="Pfam" id="PF18803">
    <property type="entry name" value="CxC2"/>
    <property type="match status" value="1"/>
</dbReference>
<evidence type="ECO:0000313" key="4">
    <source>
        <dbReference type="Proteomes" id="UP000219338"/>
    </source>
</evidence>
<keyword evidence="4" id="KW-1185">Reference proteome</keyword>
<evidence type="ECO:0000313" key="3">
    <source>
        <dbReference type="EMBL" id="SJL10259.1"/>
    </source>
</evidence>
<dbReference type="Pfam" id="PF18758">
    <property type="entry name" value="KDZ"/>
    <property type="match status" value="1"/>
</dbReference>
<feature type="region of interest" description="Disordered" evidence="1">
    <location>
        <begin position="1040"/>
        <end position="1079"/>
    </location>
</feature>
<reference evidence="4" key="1">
    <citation type="journal article" date="2017" name="Nat. Ecol. Evol.">
        <title>Genome expansion and lineage-specific genetic innovations in the forest pathogenic fungi Armillaria.</title>
        <authorList>
            <person name="Sipos G."/>
            <person name="Prasanna A.N."/>
            <person name="Walter M.C."/>
            <person name="O'Connor E."/>
            <person name="Balint B."/>
            <person name="Krizsan K."/>
            <person name="Kiss B."/>
            <person name="Hess J."/>
            <person name="Varga T."/>
            <person name="Slot J."/>
            <person name="Riley R."/>
            <person name="Boka B."/>
            <person name="Rigling D."/>
            <person name="Barry K."/>
            <person name="Lee J."/>
            <person name="Mihaltcheva S."/>
            <person name="LaButti K."/>
            <person name="Lipzen A."/>
            <person name="Waldron R."/>
            <person name="Moloney N.M."/>
            <person name="Sperisen C."/>
            <person name="Kredics L."/>
            <person name="Vagvoelgyi C."/>
            <person name="Patrignani A."/>
            <person name="Fitzpatrick D."/>
            <person name="Nagy I."/>
            <person name="Doyle S."/>
            <person name="Anderson J.B."/>
            <person name="Grigoriev I.V."/>
            <person name="Gueldener U."/>
            <person name="Muensterkoetter M."/>
            <person name="Nagy L.G."/>
        </authorList>
    </citation>
    <scope>NUCLEOTIDE SEQUENCE [LARGE SCALE GENOMIC DNA]</scope>
    <source>
        <strain evidence="4">C18/9</strain>
    </source>
</reference>
<dbReference type="InterPro" id="IPR040521">
    <property type="entry name" value="KDZ"/>
</dbReference>
<dbReference type="OrthoDB" id="2682806at2759"/>
<sequence length="1079" mass="124287">MGRGRLPKRLETTHRRVEYDDDYGSVRFWTSHTDRLGHASSSQPQPLHSKAGWSLGNTWTPPDDSELSLNMDERDYEDQMNAEVFESSIFQDNTAEVQRSSRSKVSRRPHLVWKEQFRSLYLDEITHHDGRGDNRQNLKCLDCIARNLEEAAQGEPEIRCKDCFLNDLVCMPCCVRRHRRNPFHRIERWTGLYFTATTLKAIGLRVQLNHQSLQCPVPVPCHRQIPQHIQLLRRGWYPASQQMVKTCATFRLLEMFHLLSLVSKTSTYDFYRTLERMSDNTGLNTPPSRRAALMRMLIQWRHLRLLKRGRRAHNVTGPEGTKPGELAVLCPSCPRPGINLPSDWDQAPPHLKFLYLLLICIDANFRLKNQIVSSYSRDPGLGIGWSYFTAREPYEDYVRSRATDADISTCVEFSAVAKSNTKFSKGLRYTGVVAVSCGRSEMVLPTCVGNTDKGERYANVDPLAAAAIRQFSDLLWVVISYDIACQWIKTIFTRMTSHWPSELRFNPDIRITPLVPKFHEPGHKAEEHEQFSFNLAEGVGLSDGECPKRIWAGHNALGNSTKTAGPGTRQDLIDDHLGFWNWVKYCCMGLTLWKRYKVAITERNRQEEVHRGFTQSLPPDMVSEWDDLCAAWEADKVPKTVLNPFCVQSDDLTEDEVHKELAEEEEARRRSGGRAVHDMSPSAFMVFGLVLEESQRKLHSEIKKLKANPTAHQDAHIAEQRSLLQAKIKKFEELRVTYMPGLLQFVSETQEADHSSAGTVAEEVQLWLPSSIPADRRGQVCGSLSDMEERLRTAQCHDALNSVRHILRLKMRMVEYKNKNVRGQRDGTRSRVGIDAIHERALAAALKYRMAREAKLQLSGPGDWERTLRKLEDSDIRSYQDPDRLCRGTGRRGTNEDSWGPGSTPEPVEHGIDLYQDDREKRDGTGQTWRTLSWIWTTTKINLEDGADENNDEVLRSEWCHSRARAHRAREEVLLLREEMRRILRFLEWRGEWWRERCSTRNVDAALHEALEAYALKQSDLQHKLAVKFRDTWSTALKDTPMDELDHEDDIDEDAEDEDVGIWDDEDEQELDNEDFADL</sequence>
<feature type="region of interest" description="Disordered" evidence="1">
    <location>
        <begin position="656"/>
        <end position="675"/>
    </location>
</feature>
<dbReference type="PANTHER" id="PTHR33104:SF2">
    <property type="entry name" value="CXC3 LIKE CYSTEINE CLUSTER DOMAIN-CONTAINING PROTEIN"/>
    <property type="match status" value="1"/>
</dbReference>
<dbReference type="EMBL" id="FUEG01000012">
    <property type="protein sequence ID" value="SJL10259.1"/>
    <property type="molecule type" value="Genomic_DNA"/>
</dbReference>
<dbReference type="InterPro" id="IPR041457">
    <property type="entry name" value="CxC2_KDZ-assoc"/>
</dbReference>
<feature type="compositionally biased region" description="Basic and acidic residues" evidence="1">
    <location>
        <begin position="656"/>
        <end position="669"/>
    </location>
</feature>
<evidence type="ECO:0000256" key="1">
    <source>
        <dbReference type="SAM" id="MobiDB-lite"/>
    </source>
</evidence>
<organism evidence="3 4">
    <name type="scientific">Armillaria ostoyae</name>
    <name type="common">Armillaria root rot fungus</name>
    <dbReference type="NCBI Taxonomy" id="47428"/>
    <lineage>
        <taxon>Eukaryota</taxon>
        <taxon>Fungi</taxon>
        <taxon>Dikarya</taxon>
        <taxon>Basidiomycota</taxon>
        <taxon>Agaricomycotina</taxon>
        <taxon>Agaricomycetes</taxon>
        <taxon>Agaricomycetidae</taxon>
        <taxon>Agaricales</taxon>
        <taxon>Marasmiineae</taxon>
        <taxon>Physalacriaceae</taxon>
        <taxon>Armillaria</taxon>
    </lineage>
</organism>
<feature type="region of interest" description="Disordered" evidence="1">
    <location>
        <begin position="36"/>
        <end position="61"/>
    </location>
</feature>